<dbReference type="GO" id="GO:0006631">
    <property type="term" value="P:fatty acid metabolic process"/>
    <property type="evidence" value="ECO:0007669"/>
    <property type="project" value="UniProtKB-KW"/>
</dbReference>
<reference evidence="22" key="2">
    <citation type="submission" date="2020-11" db="EMBL/GenBank/DDBJ databases">
        <authorList>
            <person name="McCartney M.A."/>
            <person name="Auch B."/>
            <person name="Kono T."/>
            <person name="Mallez S."/>
            <person name="Becker A."/>
            <person name="Gohl D.M."/>
            <person name="Silverstein K.A.T."/>
            <person name="Koren S."/>
            <person name="Bechman K.B."/>
            <person name="Herman A."/>
            <person name="Abrahante J.E."/>
            <person name="Garbe J."/>
        </authorList>
    </citation>
    <scope>NUCLEOTIDE SEQUENCE</scope>
    <source>
        <strain evidence="22">Duluth1</strain>
        <tissue evidence="22">Whole animal</tissue>
    </source>
</reference>
<evidence type="ECO:0000256" key="10">
    <source>
        <dbReference type="ARBA" id="ARBA00022989"/>
    </source>
</evidence>
<dbReference type="Pfam" id="PF16484">
    <property type="entry name" value="CPT_N"/>
    <property type="match status" value="1"/>
</dbReference>
<dbReference type="InterPro" id="IPR042572">
    <property type="entry name" value="Carn_acyl_trans_N"/>
</dbReference>
<comment type="subcellular location">
    <subcellularLocation>
        <location evidence="1">Membrane</location>
        <topology evidence="1">Multi-pass membrane protein</topology>
    </subcellularLocation>
    <subcellularLocation>
        <location evidence="2">Mitochondrion membrane</location>
    </subcellularLocation>
</comment>
<dbReference type="Gene3D" id="3.30.559.10">
    <property type="entry name" value="Chloramphenicol acetyltransferase-like domain"/>
    <property type="match status" value="1"/>
</dbReference>
<dbReference type="InterPro" id="IPR000542">
    <property type="entry name" value="Carn_acyl_trans"/>
</dbReference>
<evidence type="ECO:0000256" key="19">
    <source>
        <dbReference type="SAM" id="Phobius"/>
    </source>
</evidence>
<gene>
    <name evidence="22" type="ORF">DPMN_049597</name>
</gene>
<evidence type="ECO:0000256" key="6">
    <source>
        <dbReference type="ARBA" id="ARBA00022448"/>
    </source>
</evidence>
<organism evidence="22 23">
    <name type="scientific">Dreissena polymorpha</name>
    <name type="common">Zebra mussel</name>
    <name type="synonym">Mytilus polymorpha</name>
    <dbReference type="NCBI Taxonomy" id="45954"/>
    <lineage>
        <taxon>Eukaryota</taxon>
        <taxon>Metazoa</taxon>
        <taxon>Spiralia</taxon>
        <taxon>Lophotrochozoa</taxon>
        <taxon>Mollusca</taxon>
        <taxon>Bivalvia</taxon>
        <taxon>Autobranchia</taxon>
        <taxon>Heteroconchia</taxon>
        <taxon>Euheterodonta</taxon>
        <taxon>Imparidentia</taxon>
        <taxon>Neoheterodontei</taxon>
        <taxon>Myida</taxon>
        <taxon>Dreissenoidea</taxon>
        <taxon>Dreissenidae</taxon>
        <taxon>Dreissena</taxon>
    </lineage>
</organism>
<keyword evidence="10 19" id="KW-1133">Transmembrane helix</keyword>
<accession>A0A9D4CFV6</accession>
<evidence type="ECO:0000259" key="20">
    <source>
        <dbReference type="Pfam" id="PF00755"/>
    </source>
</evidence>
<keyword evidence="12" id="KW-0496">Mitochondrion</keyword>
<evidence type="ECO:0000256" key="1">
    <source>
        <dbReference type="ARBA" id="ARBA00004141"/>
    </source>
</evidence>
<feature type="domain" description="Choline/carnitine acyltransferase" evidence="20">
    <location>
        <begin position="388"/>
        <end position="789"/>
    </location>
</feature>
<evidence type="ECO:0000256" key="14">
    <source>
        <dbReference type="ARBA" id="ARBA00023315"/>
    </source>
</evidence>
<dbReference type="InterPro" id="IPR032476">
    <property type="entry name" value="CPT_N"/>
</dbReference>
<feature type="domain" description="Carnitine O-palmitoyltransferase N-terminal" evidence="21">
    <location>
        <begin position="215"/>
        <end position="259"/>
    </location>
</feature>
<evidence type="ECO:0000256" key="4">
    <source>
        <dbReference type="ARBA" id="ARBA00005232"/>
    </source>
</evidence>
<dbReference type="PROSITE" id="PS00440">
    <property type="entry name" value="ACYLTRANSF_C_2"/>
    <property type="match status" value="1"/>
</dbReference>
<keyword evidence="23" id="KW-1185">Reference proteome</keyword>
<dbReference type="PANTHER" id="PTHR22589:SF31">
    <property type="entry name" value="CARNITINE O-PALMITOYLTRANSFERASE"/>
    <property type="match status" value="1"/>
</dbReference>
<evidence type="ECO:0000256" key="7">
    <source>
        <dbReference type="ARBA" id="ARBA00022679"/>
    </source>
</evidence>
<evidence type="ECO:0000259" key="21">
    <source>
        <dbReference type="Pfam" id="PF16484"/>
    </source>
</evidence>
<comment type="catalytic activity">
    <reaction evidence="15">
        <text>(R)-carnitine + hexadecanoyl-CoA = O-hexadecanoyl-(R)-carnitine + CoA</text>
        <dbReference type="Rhea" id="RHEA:12661"/>
        <dbReference type="ChEBI" id="CHEBI:16347"/>
        <dbReference type="ChEBI" id="CHEBI:17490"/>
        <dbReference type="ChEBI" id="CHEBI:57287"/>
        <dbReference type="ChEBI" id="CHEBI:57379"/>
        <dbReference type="EC" id="2.3.1.21"/>
    </reaction>
    <physiologicalReaction direction="left-to-right" evidence="15">
        <dbReference type="Rhea" id="RHEA:12662"/>
    </physiologicalReaction>
</comment>
<dbReference type="FunFam" id="3.30.559.70:FF:000001">
    <property type="entry name" value="Carnitine O-palmitoyltransferase 1, liver isoform"/>
    <property type="match status" value="1"/>
</dbReference>
<dbReference type="Pfam" id="PF00755">
    <property type="entry name" value="Carn_acyltransf"/>
    <property type="match status" value="1"/>
</dbReference>
<evidence type="ECO:0000256" key="13">
    <source>
        <dbReference type="ARBA" id="ARBA00023136"/>
    </source>
</evidence>
<evidence type="ECO:0000256" key="5">
    <source>
        <dbReference type="ARBA" id="ARBA00013243"/>
    </source>
</evidence>
<reference evidence="22" key="1">
    <citation type="journal article" date="2019" name="bioRxiv">
        <title>The Genome of the Zebra Mussel, Dreissena polymorpha: A Resource for Invasive Species Research.</title>
        <authorList>
            <person name="McCartney M.A."/>
            <person name="Auch B."/>
            <person name="Kono T."/>
            <person name="Mallez S."/>
            <person name="Zhang Y."/>
            <person name="Obille A."/>
            <person name="Becker A."/>
            <person name="Abrahante J.E."/>
            <person name="Garbe J."/>
            <person name="Badalamenti J.P."/>
            <person name="Herman A."/>
            <person name="Mangelson H."/>
            <person name="Liachko I."/>
            <person name="Sullivan S."/>
            <person name="Sone E.D."/>
            <person name="Koren S."/>
            <person name="Silverstein K.A.T."/>
            <person name="Beckman K.B."/>
            <person name="Gohl D.M."/>
        </authorList>
    </citation>
    <scope>NUCLEOTIDE SEQUENCE</scope>
    <source>
        <strain evidence="22">Duluth1</strain>
        <tissue evidence="22">Whole animal</tissue>
    </source>
</reference>
<evidence type="ECO:0000313" key="22">
    <source>
        <dbReference type="EMBL" id="KAH3723803.1"/>
    </source>
</evidence>
<keyword evidence="13 19" id="KW-0472">Membrane</keyword>
<evidence type="ECO:0000256" key="2">
    <source>
        <dbReference type="ARBA" id="ARBA00004325"/>
    </source>
</evidence>
<dbReference type="SUPFAM" id="SSF52777">
    <property type="entry name" value="CoA-dependent acyltransferases"/>
    <property type="match status" value="2"/>
</dbReference>
<proteinExistence type="inferred from homology"/>
<evidence type="ECO:0000256" key="12">
    <source>
        <dbReference type="ARBA" id="ARBA00023128"/>
    </source>
</evidence>
<evidence type="ECO:0000256" key="16">
    <source>
        <dbReference type="ARBA" id="ARBA00048999"/>
    </source>
</evidence>
<evidence type="ECO:0000256" key="17">
    <source>
        <dbReference type="PIRSR" id="PIRSR600542-1"/>
    </source>
</evidence>
<dbReference type="GO" id="GO:0009437">
    <property type="term" value="P:carnitine metabolic process"/>
    <property type="evidence" value="ECO:0007669"/>
    <property type="project" value="TreeGrafter"/>
</dbReference>
<feature type="non-terminal residue" evidence="22">
    <location>
        <position position="789"/>
    </location>
</feature>
<keyword evidence="8 19" id="KW-0812">Transmembrane</keyword>
<comment type="catalytic activity">
    <reaction evidence="16">
        <text>4,8-dimethylnonanoyl-CoA + (R)-carnitine = O-4,8-dimethylnonanoyl-(R)-carnitine + CoA</text>
        <dbReference type="Rhea" id="RHEA:44860"/>
        <dbReference type="ChEBI" id="CHEBI:16347"/>
        <dbReference type="ChEBI" id="CHEBI:57287"/>
        <dbReference type="ChEBI" id="CHEBI:77061"/>
        <dbReference type="ChEBI" id="CHEBI:84654"/>
    </reaction>
</comment>
<evidence type="ECO:0000256" key="9">
    <source>
        <dbReference type="ARBA" id="ARBA00022832"/>
    </source>
</evidence>
<evidence type="ECO:0000256" key="15">
    <source>
        <dbReference type="ARBA" id="ARBA00048480"/>
    </source>
</evidence>
<dbReference type="GO" id="GO:0031966">
    <property type="term" value="C:mitochondrial membrane"/>
    <property type="evidence" value="ECO:0007669"/>
    <property type="project" value="UniProtKB-SubCell"/>
</dbReference>
<dbReference type="EMBL" id="JAIWYP010000012">
    <property type="protein sequence ID" value="KAH3723803.1"/>
    <property type="molecule type" value="Genomic_DNA"/>
</dbReference>
<dbReference type="Gene3D" id="6.10.250.1760">
    <property type="match status" value="1"/>
</dbReference>
<name>A0A9D4CFV6_DREPO</name>
<comment type="similarity">
    <text evidence="4 18">Belongs to the carnitine/choline acetyltransferase family.</text>
</comment>
<comment type="pathway">
    <text evidence="3">Lipid metabolism; fatty acid beta-oxidation.</text>
</comment>
<dbReference type="Proteomes" id="UP000828390">
    <property type="component" value="Unassembled WGS sequence"/>
</dbReference>
<dbReference type="Gene3D" id="3.30.559.70">
    <property type="entry name" value="Choline/Carnitine o-acyltransferase, domain 2"/>
    <property type="match status" value="1"/>
</dbReference>
<keyword evidence="7 18" id="KW-0808">Transferase</keyword>
<keyword evidence="11" id="KW-0443">Lipid metabolism</keyword>
<feature type="active site" description="Proton acceptor" evidence="17">
    <location>
        <position position="683"/>
    </location>
</feature>
<evidence type="ECO:0000256" key="8">
    <source>
        <dbReference type="ARBA" id="ARBA00022692"/>
    </source>
</evidence>
<keyword evidence="14 18" id="KW-0012">Acyltransferase</keyword>
<evidence type="ECO:0000256" key="3">
    <source>
        <dbReference type="ARBA" id="ARBA00005005"/>
    </source>
</evidence>
<protein>
    <recommendedName>
        <fullName evidence="5">carnitine O-palmitoyltransferase</fullName>
        <ecNumber evidence="5">2.3.1.21</ecNumber>
    </recommendedName>
</protein>
<evidence type="ECO:0000256" key="11">
    <source>
        <dbReference type="ARBA" id="ARBA00023098"/>
    </source>
</evidence>
<keyword evidence="9" id="KW-0276">Fatty acid metabolism</keyword>
<dbReference type="InterPro" id="IPR042231">
    <property type="entry name" value="Cho/carn_acyl_trans_2"/>
</dbReference>
<dbReference type="Gene3D" id="1.10.275.20">
    <property type="entry name" value="Choline/Carnitine o-acyltransferase"/>
    <property type="match status" value="1"/>
</dbReference>
<dbReference type="PANTHER" id="PTHR22589">
    <property type="entry name" value="CARNITINE O-ACYLTRANSFERASE"/>
    <property type="match status" value="1"/>
</dbReference>
<dbReference type="InterPro" id="IPR023213">
    <property type="entry name" value="CAT-like_dom_sf"/>
</dbReference>
<feature type="transmembrane region" description="Helical" evidence="19">
    <location>
        <begin position="313"/>
        <end position="334"/>
    </location>
</feature>
<dbReference type="EC" id="2.3.1.21" evidence="5"/>
<evidence type="ECO:0000256" key="18">
    <source>
        <dbReference type="RuleBase" id="RU003801"/>
    </source>
</evidence>
<evidence type="ECO:0000313" key="23">
    <source>
        <dbReference type="Proteomes" id="UP000828390"/>
    </source>
</evidence>
<dbReference type="AlphaFoldDB" id="A0A9D4CFV6"/>
<dbReference type="InterPro" id="IPR039551">
    <property type="entry name" value="Cho/carn_acyl_trans"/>
</dbReference>
<sequence length="789" mass="90491">MWKYELGTVADLADNTPTKGKWKTRVLKAVHSYWSDQIDSLTPLYSTLFFLRQDKYVPGKIHPLLSLEYTARESERLKTKVRLLTGTYMLQTKRKNFNQYDINPTCQMCGEENETAEHFVLKCSALHSVRQSIMVDIERQWGAITETSFNTLPVDEQLYILINSWPTLKTFLKTHLSTELHEFEKHCGRLLYSLDRTPKYFFGKTSCVGYRRNRMAEAHSAVAFSFTVTHEGVDVNVNHDAIWAVWNSGVHSWKKRLGKAKNKVKAGTYPGSPSSWLFVAVIILAIRLADHDPSFGIIGFLQKYIPGMGSEGVGLYISCLLFSTLLWLAIILSLKYTLKVLLMYHGWMYEGRGPVSFPTRAWGLLIRMFGGRKPMLNSYQASLPKLFVPAVSDTISRYLLSVRPIYDDEKIARLTKLAHEFQSGLGKKLQRYLILKSWWATNYVSDWWEEYVYLRGRSPIMVNSNYYGVDAVLMHPTTNAAARAANVTYAMLQYRRELDREELNPILLNKTVPLCSAQYERQFNTTRIPGIETDRLVHLPDSKHVAVYHKGRFFKVYIHFKGQHLKPCELEKSFQKILDDTNPPVDGEELIPALTGGDRVPWAQARMEYFSKGKNKASLDAIEKAAFFITFDDKEQNFVKGDQNTFDTYAQTMLHGNGSNRWFDKSFNLVVCPNGRIGFNAEHSWADAPIMAHLWEFAVTDDHNLFGYTEDGHTKGEAVNTPNPVRLEWDLAPECKKVIASSYQTCLRLISDVDLHFLMHDAFGKGLMKECKTSPDAFIQMALQLAYYR</sequence>
<comment type="caution">
    <text evidence="22">The sequence shown here is derived from an EMBL/GenBank/DDBJ whole genome shotgun (WGS) entry which is preliminary data.</text>
</comment>
<keyword evidence="6" id="KW-0813">Transport</keyword>
<dbReference type="GO" id="GO:0004095">
    <property type="term" value="F:carnitine O-palmitoyltransferase activity"/>
    <property type="evidence" value="ECO:0007669"/>
    <property type="project" value="UniProtKB-EC"/>
</dbReference>